<comment type="caution">
    <text evidence="1">The sequence shown here is derived from an EMBL/GenBank/DDBJ whole genome shotgun (WGS) entry which is preliminary data.</text>
</comment>
<dbReference type="Proteomes" id="UP001374579">
    <property type="component" value="Unassembled WGS sequence"/>
</dbReference>
<keyword evidence="2" id="KW-1185">Reference proteome</keyword>
<organism evidence="1 2">
    <name type="scientific">Littorina saxatilis</name>
    <dbReference type="NCBI Taxonomy" id="31220"/>
    <lineage>
        <taxon>Eukaryota</taxon>
        <taxon>Metazoa</taxon>
        <taxon>Spiralia</taxon>
        <taxon>Lophotrochozoa</taxon>
        <taxon>Mollusca</taxon>
        <taxon>Gastropoda</taxon>
        <taxon>Caenogastropoda</taxon>
        <taxon>Littorinimorpha</taxon>
        <taxon>Littorinoidea</taxon>
        <taxon>Littorinidae</taxon>
        <taxon>Littorina</taxon>
    </lineage>
</organism>
<protein>
    <submittedName>
        <fullName evidence="1">Uncharacterized protein</fullName>
    </submittedName>
</protein>
<sequence>MSELIINTGLLFWSGEVSRGVSRDEVLHVLAARLSESEVYQWGMQCNKALRILFPLVVMKRKGKYKTTVYFGVDFTPAAKRLVPVGSGIDTRDGAMARADHDDLLT</sequence>
<gene>
    <name evidence="1" type="ORF">V1264_006107</name>
</gene>
<accession>A0AAN9AWJ7</accession>
<dbReference type="AlphaFoldDB" id="A0AAN9AWJ7"/>
<proteinExistence type="predicted"/>
<evidence type="ECO:0000313" key="2">
    <source>
        <dbReference type="Proteomes" id="UP001374579"/>
    </source>
</evidence>
<dbReference type="EMBL" id="JBAMIC010000018">
    <property type="protein sequence ID" value="KAK7094573.1"/>
    <property type="molecule type" value="Genomic_DNA"/>
</dbReference>
<evidence type="ECO:0000313" key="1">
    <source>
        <dbReference type="EMBL" id="KAK7094573.1"/>
    </source>
</evidence>
<reference evidence="1 2" key="1">
    <citation type="submission" date="2024-02" db="EMBL/GenBank/DDBJ databases">
        <title>Chromosome-scale genome assembly of the rough periwinkle Littorina saxatilis.</title>
        <authorList>
            <person name="De Jode A."/>
            <person name="Faria R."/>
            <person name="Formenti G."/>
            <person name="Sims Y."/>
            <person name="Smith T.P."/>
            <person name="Tracey A."/>
            <person name="Wood J.M.D."/>
            <person name="Zagrodzka Z.B."/>
            <person name="Johannesson K."/>
            <person name="Butlin R.K."/>
            <person name="Leder E.H."/>
        </authorList>
    </citation>
    <scope>NUCLEOTIDE SEQUENCE [LARGE SCALE GENOMIC DNA]</scope>
    <source>
        <strain evidence="1">Snail1</strain>
        <tissue evidence="1">Muscle</tissue>
    </source>
</reference>
<name>A0AAN9AWJ7_9CAEN</name>